<proteinExistence type="predicted"/>
<evidence type="ECO:0000256" key="1">
    <source>
        <dbReference type="ARBA" id="ARBA00022801"/>
    </source>
</evidence>
<evidence type="ECO:0000313" key="3">
    <source>
        <dbReference type="EMBL" id="XAG98259.1"/>
    </source>
</evidence>
<dbReference type="InterPro" id="IPR005181">
    <property type="entry name" value="SASA"/>
</dbReference>
<sequence>MTIRVFVSGQSNALGRGFAGPDWSAIDSRVRVWNNVNPLGLNGSAFVSAPAARIAGTFQLEDRNNAAVWFAHRLAIVRDDDVDVTLVARSGAPISNWAPGEATYPLLQECIDVYAATGQPPADVFMWHQGESDVFAASATYRSAFLDLLANLTAADVIDSNTIVIVGGLLEDNSSRIDFNNNALKALAAENAQIYYSSSAGLTSEDEVHFDGNSLYYMGVERYFAAYAEAEGFNMADLFALVNEGGTPGVPGTGENKLYNLLNLALIGMGKKNVTLPPDFDGALPGDNFLTSAMVAAGSVVEHGTTANGSFVRLESGIQVCWHIVQLAYSQGGLLNALWTFPKAYNAQPAVLWTGGAKATLQTGMTAAEKGTSFTETFPTSGQELVSTNIRMVNSATPFTSGDTYGASVLAIGFWK</sequence>
<dbReference type="EMBL" id="PP232116">
    <property type="protein sequence ID" value="XAG98259.1"/>
    <property type="molecule type" value="Genomic_DNA"/>
</dbReference>
<protein>
    <submittedName>
        <fullName evidence="3">Tail fiber protein</fullName>
    </submittedName>
</protein>
<dbReference type="InterPro" id="IPR036514">
    <property type="entry name" value="SGNH_hydro_sf"/>
</dbReference>
<gene>
    <name evidence="3" type="ORF">vBMseSP1_gp55</name>
</gene>
<name>A0AB38ZLN1_9VIRU</name>
<feature type="domain" description="Sialate O-acetylesterase" evidence="2">
    <location>
        <begin position="7"/>
        <end position="226"/>
    </location>
</feature>
<organism evidence="3">
    <name type="scientific">Mesorhizobium phage vB_MseS-P1</name>
    <dbReference type="NCBI Taxonomy" id="3120101"/>
    <lineage>
        <taxon>Viruses</taxon>
    </lineage>
</organism>
<reference evidence="3" key="1">
    <citation type="submission" date="2024-01" db="EMBL/GenBank/DDBJ databases">
        <title>New evidence supports the origin of RcGTA from prophage.</title>
        <authorList>
            <person name="Xu Y."/>
            <person name="Liu B."/>
            <person name="Chen F."/>
        </authorList>
    </citation>
    <scope>NUCLEOTIDE SEQUENCE</scope>
</reference>
<dbReference type="Pfam" id="PF03629">
    <property type="entry name" value="SASA"/>
    <property type="match status" value="1"/>
</dbReference>
<evidence type="ECO:0000259" key="2">
    <source>
        <dbReference type="Pfam" id="PF03629"/>
    </source>
</evidence>
<keyword evidence="1" id="KW-0378">Hydrolase</keyword>
<accession>A0AB38ZLN1</accession>
<dbReference type="SUPFAM" id="SSF52266">
    <property type="entry name" value="SGNH hydrolase"/>
    <property type="match status" value="1"/>
</dbReference>
<dbReference type="Gene3D" id="3.40.50.1110">
    <property type="entry name" value="SGNH hydrolase"/>
    <property type="match status" value="1"/>
</dbReference>
<dbReference type="GO" id="GO:0016787">
    <property type="term" value="F:hydrolase activity"/>
    <property type="evidence" value="ECO:0007669"/>
    <property type="project" value="UniProtKB-KW"/>
</dbReference>